<dbReference type="InterPro" id="IPR036291">
    <property type="entry name" value="NAD(P)-bd_dom_sf"/>
</dbReference>
<dbReference type="RefSeq" id="WP_186922523.1">
    <property type="nucleotide sequence ID" value="NZ_JACOFW010000007.1"/>
</dbReference>
<gene>
    <name evidence="1" type="ORF">H8K52_08800</name>
</gene>
<dbReference type="PANTHER" id="PTHR14097:SF7">
    <property type="entry name" value="OXIDOREDUCTASE HTATIP2"/>
    <property type="match status" value="1"/>
</dbReference>
<accession>A0ABR6X3A8</accession>
<sequence>MKCIILGATGLVGQQLLKLALIDPRVEQVIAPTRRAIAVHPKLLNPIVDFARLPMNADWWHADLVLCALGTTMRQAGSRQAFFAVDHDYVLQAAQACKKAGTPTWVYNSSLGADAKARSFYLQVKGQIESDLAQIGFTSLGVVRPSFLDGGPRPEKRIGEAIAIRIAKWIAPILPQRYRAVSTNKVARMMWQLGIAKTAGLRVIESEQIYQLPETS</sequence>
<organism evidence="1 2">
    <name type="scientific">Undibacterium seohonense</name>
    <dbReference type="NCBI Taxonomy" id="1344950"/>
    <lineage>
        <taxon>Bacteria</taxon>
        <taxon>Pseudomonadati</taxon>
        <taxon>Pseudomonadota</taxon>
        <taxon>Betaproteobacteria</taxon>
        <taxon>Burkholderiales</taxon>
        <taxon>Oxalobacteraceae</taxon>
        <taxon>Undibacterium</taxon>
    </lineage>
</organism>
<proteinExistence type="predicted"/>
<evidence type="ECO:0000313" key="2">
    <source>
        <dbReference type="Proteomes" id="UP000648257"/>
    </source>
</evidence>
<name>A0ABR6X3A8_9BURK</name>
<dbReference type="Proteomes" id="UP000648257">
    <property type="component" value="Unassembled WGS sequence"/>
</dbReference>
<reference evidence="1 2" key="1">
    <citation type="submission" date="2020-08" db="EMBL/GenBank/DDBJ databases">
        <title>Novel species isolated from subtropical streams in China.</title>
        <authorList>
            <person name="Lu H."/>
        </authorList>
    </citation>
    <scope>NUCLEOTIDE SEQUENCE [LARGE SCALE GENOMIC DNA]</scope>
    <source>
        <strain evidence="1 2">KACC 16656</strain>
    </source>
</reference>
<comment type="caution">
    <text evidence="1">The sequence shown here is derived from an EMBL/GenBank/DDBJ whole genome shotgun (WGS) entry which is preliminary data.</text>
</comment>
<protein>
    <submittedName>
        <fullName evidence="1">NAD-dependent dehydratase</fullName>
    </submittedName>
</protein>
<dbReference type="Gene3D" id="3.40.50.720">
    <property type="entry name" value="NAD(P)-binding Rossmann-like Domain"/>
    <property type="match status" value="1"/>
</dbReference>
<dbReference type="EMBL" id="JACOFW010000007">
    <property type="protein sequence ID" value="MBC3807440.1"/>
    <property type="molecule type" value="Genomic_DNA"/>
</dbReference>
<evidence type="ECO:0000313" key="1">
    <source>
        <dbReference type="EMBL" id="MBC3807440.1"/>
    </source>
</evidence>
<dbReference type="SUPFAM" id="SSF51735">
    <property type="entry name" value="NAD(P)-binding Rossmann-fold domains"/>
    <property type="match status" value="1"/>
</dbReference>
<keyword evidence="2" id="KW-1185">Reference proteome</keyword>
<dbReference type="PANTHER" id="PTHR14097">
    <property type="entry name" value="OXIDOREDUCTASE HTATIP2"/>
    <property type="match status" value="1"/>
</dbReference>